<evidence type="ECO:0000313" key="5">
    <source>
        <dbReference type="EMBL" id="CAL1133817.1"/>
    </source>
</evidence>
<feature type="domain" description="PPIase cyclophilin-type" evidence="3">
    <location>
        <begin position="114"/>
        <end position="233"/>
    </location>
</feature>
<keyword evidence="7" id="KW-1185">Reference proteome</keyword>
<dbReference type="AlphaFoldDB" id="A0A9P1BWF8"/>
<organism evidence="4">
    <name type="scientific">Cladocopium goreaui</name>
    <dbReference type="NCBI Taxonomy" id="2562237"/>
    <lineage>
        <taxon>Eukaryota</taxon>
        <taxon>Sar</taxon>
        <taxon>Alveolata</taxon>
        <taxon>Dinophyceae</taxon>
        <taxon>Suessiales</taxon>
        <taxon>Symbiodiniaceae</taxon>
        <taxon>Cladocopium</taxon>
    </lineage>
</organism>
<evidence type="ECO:0000313" key="7">
    <source>
        <dbReference type="Proteomes" id="UP001152797"/>
    </source>
</evidence>
<reference evidence="4" key="1">
    <citation type="submission" date="2022-10" db="EMBL/GenBank/DDBJ databases">
        <authorList>
            <person name="Chen Y."/>
            <person name="Dougan E. K."/>
            <person name="Chan C."/>
            <person name="Rhodes N."/>
            <person name="Thang M."/>
        </authorList>
    </citation>
    <scope>NUCLEOTIDE SEQUENCE</scope>
</reference>
<gene>
    <name evidence="4" type="ORF">C1SCF055_LOCUS8313</name>
</gene>
<evidence type="ECO:0000313" key="4">
    <source>
        <dbReference type="EMBL" id="CAI3980442.1"/>
    </source>
</evidence>
<dbReference type="InterPro" id="IPR029000">
    <property type="entry name" value="Cyclophilin-like_dom_sf"/>
</dbReference>
<evidence type="ECO:0000256" key="1">
    <source>
        <dbReference type="ARBA" id="ARBA00004123"/>
    </source>
</evidence>
<name>A0A9P1BWF8_9DINO</name>
<dbReference type="PROSITE" id="PS50072">
    <property type="entry name" value="CSA_PPIASE_2"/>
    <property type="match status" value="1"/>
</dbReference>
<dbReference type="EMBL" id="CAMXCT020000557">
    <property type="protein sequence ID" value="CAL1133817.1"/>
    <property type="molecule type" value="Genomic_DNA"/>
</dbReference>
<dbReference type="Proteomes" id="UP001152797">
    <property type="component" value="Unassembled WGS sequence"/>
</dbReference>
<evidence type="ECO:0000256" key="2">
    <source>
        <dbReference type="ARBA" id="ARBA00023242"/>
    </source>
</evidence>
<comment type="caution">
    <text evidence="4">The sequence shown here is derived from an EMBL/GenBank/DDBJ whole genome shotgun (WGS) entry which is preliminary data.</text>
</comment>
<dbReference type="InterPro" id="IPR002130">
    <property type="entry name" value="Cyclophilin-type_PPIase_dom"/>
</dbReference>
<keyword evidence="2" id="KW-0539">Nucleus</keyword>
<accession>A0A9P1BWF8</accession>
<evidence type="ECO:0000259" key="3">
    <source>
        <dbReference type="PROSITE" id="PS50072"/>
    </source>
</evidence>
<protein>
    <submittedName>
        <fullName evidence="6">UPF0046 protein T07D4.2</fullName>
    </submittedName>
</protein>
<dbReference type="EMBL" id="CAMXCT030000557">
    <property type="protein sequence ID" value="CAL4767754.1"/>
    <property type="molecule type" value="Genomic_DNA"/>
</dbReference>
<proteinExistence type="predicted"/>
<dbReference type="GO" id="GO:0003755">
    <property type="term" value="F:peptidyl-prolyl cis-trans isomerase activity"/>
    <property type="evidence" value="ECO:0007669"/>
    <property type="project" value="InterPro"/>
</dbReference>
<dbReference type="Pfam" id="PF00160">
    <property type="entry name" value="Pro_isomerase"/>
    <property type="match status" value="1"/>
</dbReference>
<sequence>MASYGLDEEQEYEYVDEVTGFSFEIPEGVQAGVTMKVFGPHNVTLHVPMPNNAEAGDRMHMVKSDGKWRIDHVTRGEANVAQMLSIPQAKTVDDLAKDLGQPHVCSVELRTTKGMINLRVVPSWAPKGAQRFLQLVTDKYYTDLPVYRAVPDFLVQFGVSGDDRNWKYEAIEDDDSRGVPFLEGMVCLAASSQNSRMATLCIFLTDFPQLGKKSWETPFARVSEESLPVLRSIYTGYGDMPQCGGSGPDPIQLQDRGNSYIKESFPKCDYVESAEWVS</sequence>
<dbReference type="SUPFAM" id="SSF50891">
    <property type="entry name" value="Cyclophilin-like"/>
    <property type="match status" value="1"/>
</dbReference>
<dbReference type="Gene3D" id="2.40.100.10">
    <property type="entry name" value="Cyclophilin-like"/>
    <property type="match status" value="1"/>
</dbReference>
<dbReference type="OrthoDB" id="444794at2759"/>
<dbReference type="GO" id="GO:0071013">
    <property type="term" value="C:catalytic step 2 spliceosome"/>
    <property type="evidence" value="ECO:0007669"/>
    <property type="project" value="TreeGrafter"/>
</dbReference>
<dbReference type="PANTHER" id="PTHR45625:SF6">
    <property type="entry name" value="SPLICEOSOME-ASSOCIATED PROTEIN CWC27 HOMOLOG"/>
    <property type="match status" value="1"/>
</dbReference>
<comment type="subcellular location">
    <subcellularLocation>
        <location evidence="1">Nucleus</location>
    </subcellularLocation>
</comment>
<reference evidence="5" key="2">
    <citation type="submission" date="2024-04" db="EMBL/GenBank/DDBJ databases">
        <authorList>
            <person name="Chen Y."/>
            <person name="Shah S."/>
            <person name="Dougan E. K."/>
            <person name="Thang M."/>
            <person name="Chan C."/>
        </authorList>
    </citation>
    <scope>NUCLEOTIDE SEQUENCE [LARGE SCALE GENOMIC DNA]</scope>
</reference>
<dbReference type="InterPro" id="IPR044666">
    <property type="entry name" value="Cyclophilin_A-like"/>
</dbReference>
<evidence type="ECO:0000313" key="6">
    <source>
        <dbReference type="EMBL" id="CAL4767754.1"/>
    </source>
</evidence>
<dbReference type="EMBL" id="CAMXCT010000557">
    <property type="protein sequence ID" value="CAI3980442.1"/>
    <property type="molecule type" value="Genomic_DNA"/>
</dbReference>
<dbReference type="PANTHER" id="PTHR45625">
    <property type="entry name" value="PEPTIDYL-PROLYL CIS-TRANS ISOMERASE-RELATED"/>
    <property type="match status" value="1"/>
</dbReference>